<gene>
    <name evidence="2" type="ORF">UFOPK4171_00796</name>
</gene>
<dbReference type="AlphaFoldDB" id="A0A6J5ZJI1"/>
<evidence type="ECO:0000259" key="1">
    <source>
        <dbReference type="Pfam" id="PF20254"/>
    </source>
</evidence>
<dbReference type="EMBL" id="CAESAM010000079">
    <property type="protein sequence ID" value="CAB4341568.1"/>
    <property type="molecule type" value="Genomic_DNA"/>
</dbReference>
<protein>
    <submittedName>
        <fullName evidence="2">Unannotated protein</fullName>
    </submittedName>
</protein>
<feature type="domain" description="N,N-dimethylformamidase beta subunit-like C-terminal" evidence="1">
    <location>
        <begin position="121"/>
        <end position="490"/>
    </location>
</feature>
<dbReference type="InterPro" id="IPR046540">
    <property type="entry name" value="DMFA2_C"/>
</dbReference>
<accession>A0A6J5ZJI1</accession>
<name>A0A6J5ZJI1_9ZZZZ</name>
<sequence>MRPSYLNKKSISLGLAIVFLIPNNSYAVTPMSYEDSLRITAPADSAQVVGNCPNMLPGWVARENKKSGVGGDLKQWRKINYSAPRGSALWINKSSATCGDSIQVFASKFNASRFDKSKRSISVIRLGWYNGNGGREYWSSKKFLLNEQPLTVPTGLLRTVETKWIPTVSITIGKNWTPGFYLVVTKNRKDKIEALAPLIIRSKLHDSTLGLMHSTLTWQAYNNFGGYSLYRGLGGSDAERVNNRSRTVSFDRPYSGSGAVHINRDAMALTQFVEKQGFDVDHYADTDIDLQPSLLKSYSGLIFGGHPEYATRRIYEATFAARNVGVNLAFFSANSFYWQARTSQSTIGSARQVSVFRDEKEDPEQDEYFKTVRWQSNSLYLPPNLLTGGLTSGVHVSGALIPRDLPSWLKVNTSTLLGPWGFENETEATSEGSTHPTNTRIIFAGEFTKVNLNKDDTSTARVETSWYKTPTNAAVFNGGLSLWSCEIMESCINANFDNETRLKLQSITTQVLNYWKIRGIAASLS</sequence>
<dbReference type="Pfam" id="PF20254">
    <property type="entry name" value="DMFA2_C"/>
    <property type="match status" value="1"/>
</dbReference>
<organism evidence="2">
    <name type="scientific">freshwater metagenome</name>
    <dbReference type="NCBI Taxonomy" id="449393"/>
    <lineage>
        <taxon>unclassified sequences</taxon>
        <taxon>metagenomes</taxon>
        <taxon>ecological metagenomes</taxon>
    </lineage>
</organism>
<evidence type="ECO:0000313" key="2">
    <source>
        <dbReference type="EMBL" id="CAB4341568.1"/>
    </source>
</evidence>
<reference evidence="2" key="1">
    <citation type="submission" date="2020-05" db="EMBL/GenBank/DDBJ databases">
        <authorList>
            <person name="Chiriac C."/>
            <person name="Salcher M."/>
            <person name="Ghai R."/>
            <person name="Kavagutti S V."/>
        </authorList>
    </citation>
    <scope>NUCLEOTIDE SEQUENCE</scope>
</reference>
<proteinExistence type="predicted"/>